<organism evidence="1 2">
    <name type="scientific">Blyttiomyces helicus</name>
    <dbReference type="NCBI Taxonomy" id="388810"/>
    <lineage>
        <taxon>Eukaryota</taxon>
        <taxon>Fungi</taxon>
        <taxon>Fungi incertae sedis</taxon>
        <taxon>Chytridiomycota</taxon>
        <taxon>Chytridiomycota incertae sedis</taxon>
        <taxon>Chytridiomycetes</taxon>
        <taxon>Chytridiomycetes incertae sedis</taxon>
        <taxon>Blyttiomyces</taxon>
    </lineage>
</organism>
<name>A0A4V1IQ07_9FUNG</name>
<evidence type="ECO:0000313" key="2">
    <source>
        <dbReference type="Proteomes" id="UP000269721"/>
    </source>
</evidence>
<evidence type="ECO:0000313" key="1">
    <source>
        <dbReference type="EMBL" id="RKO84897.1"/>
    </source>
</evidence>
<dbReference type="Proteomes" id="UP000269721">
    <property type="component" value="Unassembled WGS sequence"/>
</dbReference>
<proteinExistence type="predicted"/>
<gene>
    <name evidence="1" type="ORF">BDK51DRAFT_50655</name>
</gene>
<dbReference type="EMBL" id="KZ999621">
    <property type="protein sequence ID" value="RKO84897.1"/>
    <property type="molecule type" value="Genomic_DNA"/>
</dbReference>
<keyword evidence="2" id="KW-1185">Reference proteome</keyword>
<reference evidence="2" key="1">
    <citation type="journal article" date="2018" name="Nat. Microbiol.">
        <title>Leveraging single-cell genomics to expand the fungal tree of life.</title>
        <authorList>
            <person name="Ahrendt S.R."/>
            <person name="Quandt C.A."/>
            <person name="Ciobanu D."/>
            <person name="Clum A."/>
            <person name="Salamov A."/>
            <person name="Andreopoulos B."/>
            <person name="Cheng J.F."/>
            <person name="Woyke T."/>
            <person name="Pelin A."/>
            <person name="Henrissat B."/>
            <person name="Reynolds N.K."/>
            <person name="Benny G.L."/>
            <person name="Smith M.E."/>
            <person name="James T.Y."/>
            <person name="Grigoriev I.V."/>
        </authorList>
    </citation>
    <scope>NUCLEOTIDE SEQUENCE [LARGE SCALE GENOMIC DNA]</scope>
</reference>
<sequence>MSDAPSFKMAWLSTLVGVRVDFLESAWPKARSHFPRCPTSPRRLTPLLKGLVGGPLCHIKPFTNRARACPPKSCCGSSKTSPAVTFSPHLWSAATGALPVARGLKKLLWTDVVPRLRRATLVRVLALNIDDWETVPADFALFILRLRGLRALLVSHAVYTASGVSALGVSDAVIATFISSCPRLVALQTPSPTRKPPMVEPGAAGDKEGICARDADHRDDPSAVARGVGRLKCLHLWGSGDTTLDLDVGREQDDANLPSFEAGALANLEVVELDSLSLNRVAAGLIEPALRCVASTSAMAFASTICLPCFMLAQPSTSSISLPNMIVNTGYDSMGVEDGDSEALTRLLRVRGSNLKLLDIPYTFGYDSDLLTCIGETTPLLEMLSPQNYISPHWRISRPYLDLDIIAFIAHLKRGCPNLRDVFPTSRRSWSSRCGKFSADVGSV</sequence>
<dbReference type="OrthoDB" id="421226at2759"/>
<protein>
    <submittedName>
        <fullName evidence="1">Uncharacterized protein</fullName>
    </submittedName>
</protein>
<dbReference type="AlphaFoldDB" id="A0A4V1IQ07"/>
<accession>A0A4V1IQ07</accession>